<feature type="non-terminal residue" evidence="1">
    <location>
        <position position="69"/>
    </location>
</feature>
<evidence type="ECO:0000313" key="1">
    <source>
        <dbReference type="EMBL" id="CEK96137.1"/>
    </source>
</evidence>
<dbReference type="EMBL" id="HACG01049272">
    <property type="protein sequence ID" value="CEK96137.1"/>
    <property type="molecule type" value="Transcribed_RNA"/>
</dbReference>
<dbReference type="AlphaFoldDB" id="A0A0B7BT99"/>
<feature type="non-terminal residue" evidence="1">
    <location>
        <position position="1"/>
    </location>
</feature>
<reference evidence="1" key="1">
    <citation type="submission" date="2014-12" db="EMBL/GenBank/DDBJ databases">
        <title>Insight into the proteome of Arion vulgaris.</title>
        <authorList>
            <person name="Aradska J."/>
            <person name="Bulat T."/>
            <person name="Smidak R."/>
            <person name="Sarate P."/>
            <person name="Gangsoo J."/>
            <person name="Sialana F."/>
            <person name="Bilban M."/>
            <person name="Lubec G."/>
        </authorList>
    </citation>
    <scope>NUCLEOTIDE SEQUENCE</scope>
    <source>
        <tissue evidence="1">Skin</tissue>
    </source>
</reference>
<protein>
    <submittedName>
        <fullName evidence="1">Uncharacterized protein</fullName>
    </submittedName>
</protein>
<organism evidence="1">
    <name type="scientific">Arion vulgaris</name>
    <dbReference type="NCBI Taxonomy" id="1028688"/>
    <lineage>
        <taxon>Eukaryota</taxon>
        <taxon>Metazoa</taxon>
        <taxon>Spiralia</taxon>
        <taxon>Lophotrochozoa</taxon>
        <taxon>Mollusca</taxon>
        <taxon>Gastropoda</taxon>
        <taxon>Heterobranchia</taxon>
        <taxon>Euthyneura</taxon>
        <taxon>Panpulmonata</taxon>
        <taxon>Eupulmonata</taxon>
        <taxon>Stylommatophora</taxon>
        <taxon>Helicina</taxon>
        <taxon>Arionoidea</taxon>
        <taxon>Arionidae</taxon>
        <taxon>Arion</taxon>
    </lineage>
</organism>
<sequence length="69" mass="8148">KNERKEDIPKQRIRFCCNSTRNCVSTENICSKITLNQEYNMLLTSISCFDIQRSLKSEEARLFIVHMYG</sequence>
<name>A0A0B7BT99_9EUPU</name>
<proteinExistence type="predicted"/>
<accession>A0A0B7BT99</accession>
<gene>
    <name evidence="1" type="primary">ORF210640</name>
</gene>